<feature type="transmembrane region" description="Helical" evidence="2">
    <location>
        <begin position="620"/>
        <end position="643"/>
    </location>
</feature>
<feature type="chain" id="PRO_5021350174" description="WW domain-containing protein" evidence="3">
    <location>
        <begin position="25"/>
        <end position="846"/>
    </location>
</feature>
<evidence type="ECO:0008006" key="6">
    <source>
        <dbReference type="Google" id="ProtNLM"/>
    </source>
</evidence>
<keyword evidence="2" id="KW-0472">Membrane</keyword>
<proteinExistence type="predicted"/>
<dbReference type="OrthoDB" id="2657661at2759"/>
<feature type="region of interest" description="Disordered" evidence="1">
    <location>
        <begin position="140"/>
        <end position="190"/>
    </location>
</feature>
<gene>
    <name evidence="4" type="ORF">FA13DRAFT_1742777</name>
</gene>
<organism evidence="4 5">
    <name type="scientific">Coprinellus micaceus</name>
    <name type="common">Glistening ink-cap mushroom</name>
    <name type="synonym">Coprinus micaceus</name>
    <dbReference type="NCBI Taxonomy" id="71717"/>
    <lineage>
        <taxon>Eukaryota</taxon>
        <taxon>Fungi</taxon>
        <taxon>Dikarya</taxon>
        <taxon>Basidiomycota</taxon>
        <taxon>Agaricomycotina</taxon>
        <taxon>Agaricomycetes</taxon>
        <taxon>Agaricomycetidae</taxon>
        <taxon>Agaricales</taxon>
        <taxon>Agaricineae</taxon>
        <taxon>Psathyrellaceae</taxon>
        <taxon>Coprinellus</taxon>
    </lineage>
</organism>
<feature type="signal peptide" evidence="3">
    <location>
        <begin position="1"/>
        <end position="24"/>
    </location>
</feature>
<feature type="transmembrane region" description="Helical" evidence="2">
    <location>
        <begin position="655"/>
        <end position="676"/>
    </location>
</feature>
<feature type="transmembrane region" description="Helical" evidence="2">
    <location>
        <begin position="568"/>
        <end position="588"/>
    </location>
</feature>
<name>A0A4Y7SFG5_COPMI</name>
<feature type="compositionally biased region" description="Basic and acidic residues" evidence="1">
    <location>
        <begin position="702"/>
        <end position="716"/>
    </location>
</feature>
<feature type="region of interest" description="Disordered" evidence="1">
    <location>
        <begin position="690"/>
        <end position="757"/>
    </location>
</feature>
<feature type="compositionally biased region" description="Polar residues" evidence="1">
    <location>
        <begin position="140"/>
        <end position="157"/>
    </location>
</feature>
<evidence type="ECO:0000256" key="1">
    <source>
        <dbReference type="SAM" id="MobiDB-lite"/>
    </source>
</evidence>
<feature type="transmembrane region" description="Helical" evidence="2">
    <location>
        <begin position="534"/>
        <end position="556"/>
    </location>
</feature>
<accession>A0A4Y7SFG5</accession>
<comment type="caution">
    <text evidence="4">The sequence shown here is derived from an EMBL/GenBank/DDBJ whole genome shotgun (WGS) entry which is preliminary data.</text>
</comment>
<evidence type="ECO:0000313" key="4">
    <source>
        <dbReference type="EMBL" id="TEB20608.1"/>
    </source>
</evidence>
<dbReference type="EMBL" id="QPFP01000135">
    <property type="protein sequence ID" value="TEB20608.1"/>
    <property type="molecule type" value="Genomic_DNA"/>
</dbReference>
<evidence type="ECO:0000256" key="2">
    <source>
        <dbReference type="SAM" id="Phobius"/>
    </source>
</evidence>
<dbReference type="AlphaFoldDB" id="A0A4Y7SFG5"/>
<dbReference type="Proteomes" id="UP000298030">
    <property type="component" value="Unassembled WGS sequence"/>
</dbReference>
<evidence type="ECO:0000256" key="3">
    <source>
        <dbReference type="SAM" id="SignalP"/>
    </source>
</evidence>
<feature type="compositionally biased region" description="Basic and acidic residues" evidence="1">
    <location>
        <begin position="163"/>
        <end position="172"/>
    </location>
</feature>
<sequence length="846" mass="95154">MTAPLLRQLLAVVKAILLASKRLAKDTWIHLLRKAAWLWRLLRTGLRIGTTKQPYDPKKPGRKDQVVPIDTHISCSLYPASSMYFHRSTSRASLQEGLNAARSAHSIGMSSRNASRSRIMNKEEFTFEVKSPDHPLIAISSPQLGGSGSASRANSTGFGYRIDVQDPDHDSLDLPPSIGRTPSSSPRYSTAALPAGDTFSVDGSIQPVPLDNDRIFPIVPEFFQRYERSLFAKKEETKFTIPTFTLDYRERCDPPGWKSILHPEGVLYFYNEEKRTVTEANLHDEKFYTQATENIAVLEHHIHTNSIPLPRNYTLAMDLNLTEYDTIITDYYYADHDRKVVFFLDPLEAHDNLPIWVEVKGVNSLRHIRHEMEAQYWMHGILYPSTVLVTSERVNELRDTILHYLGDFMGSAYSTSPYNLADLNTMLGQVNGLKKNVGAYQGAASLLCRMNINFSRQKFYDWHGMPEVRMDRDKSVHENGTPPRTWLVKTLSPLLFSAPDVHLKTFGKMWVDGIMHQAVWLDSIKKLNEEWTEFILYATVLLNANVAFLAIQSVDIEKQEKTRSPAQVACYLSIVASLGSIILGLLLLRQNRTRAHGTTSDVLKFLQFRSHPTLGLETLAILYSLPYALLLWGMVSFLAGFAWNCFDASNTLTRVIMGAAWAAFGALVGWCVWMGWVHYEDSDRAAPRAEDVADDNAGATDAKSDTGEVLRSEKHGSARPGTDSRMSRHSGRPQSRLSGHLSAHGPTHTRPASRISQRSLMSGAHIRGPPMTPVREATMEPERMVDEEAGDVDRPTSTRVTGPMRSLFRWPANYPRFSIPFSIHDIGRKSHDSERTVTDTRGNASV</sequence>
<keyword evidence="2" id="KW-1133">Transmembrane helix</keyword>
<keyword evidence="2" id="KW-0812">Transmembrane</keyword>
<keyword evidence="5" id="KW-1185">Reference proteome</keyword>
<evidence type="ECO:0000313" key="5">
    <source>
        <dbReference type="Proteomes" id="UP000298030"/>
    </source>
</evidence>
<protein>
    <recommendedName>
        <fullName evidence="6">WW domain-containing protein</fullName>
    </recommendedName>
</protein>
<reference evidence="4 5" key="1">
    <citation type="journal article" date="2019" name="Nat. Ecol. Evol.">
        <title>Megaphylogeny resolves global patterns of mushroom evolution.</title>
        <authorList>
            <person name="Varga T."/>
            <person name="Krizsan K."/>
            <person name="Foldi C."/>
            <person name="Dima B."/>
            <person name="Sanchez-Garcia M."/>
            <person name="Sanchez-Ramirez S."/>
            <person name="Szollosi G.J."/>
            <person name="Szarkandi J.G."/>
            <person name="Papp V."/>
            <person name="Albert L."/>
            <person name="Andreopoulos W."/>
            <person name="Angelini C."/>
            <person name="Antonin V."/>
            <person name="Barry K.W."/>
            <person name="Bougher N.L."/>
            <person name="Buchanan P."/>
            <person name="Buyck B."/>
            <person name="Bense V."/>
            <person name="Catcheside P."/>
            <person name="Chovatia M."/>
            <person name="Cooper J."/>
            <person name="Damon W."/>
            <person name="Desjardin D."/>
            <person name="Finy P."/>
            <person name="Geml J."/>
            <person name="Haridas S."/>
            <person name="Hughes K."/>
            <person name="Justo A."/>
            <person name="Karasinski D."/>
            <person name="Kautmanova I."/>
            <person name="Kiss B."/>
            <person name="Kocsube S."/>
            <person name="Kotiranta H."/>
            <person name="LaButti K.M."/>
            <person name="Lechner B.E."/>
            <person name="Liimatainen K."/>
            <person name="Lipzen A."/>
            <person name="Lukacs Z."/>
            <person name="Mihaltcheva S."/>
            <person name="Morgado L.N."/>
            <person name="Niskanen T."/>
            <person name="Noordeloos M.E."/>
            <person name="Ohm R.A."/>
            <person name="Ortiz-Santana B."/>
            <person name="Ovrebo C."/>
            <person name="Racz N."/>
            <person name="Riley R."/>
            <person name="Savchenko A."/>
            <person name="Shiryaev A."/>
            <person name="Soop K."/>
            <person name="Spirin V."/>
            <person name="Szebenyi C."/>
            <person name="Tomsovsky M."/>
            <person name="Tulloss R.E."/>
            <person name="Uehling J."/>
            <person name="Grigoriev I.V."/>
            <person name="Vagvolgyi C."/>
            <person name="Papp T."/>
            <person name="Martin F.M."/>
            <person name="Miettinen O."/>
            <person name="Hibbett D.S."/>
            <person name="Nagy L.G."/>
        </authorList>
    </citation>
    <scope>NUCLEOTIDE SEQUENCE [LARGE SCALE GENOMIC DNA]</scope>
    <source>
        <strain evidence="4 5">FP101781</strain>
    </source>
</reference>
<keyword evidence="3" id="KW-0732">Signal</keyword>